<name>A0A382HMX7_9ZZZZ</name>
<evidence type="ECO:0000259" key="4">
    <source>
        <dbReference type="SMART" id="SM01007"/>
    </source>
</evidence>
<keyword evidence="3" id="KW-0175">Coiled coil</keyword>
<dbReference type="GO" id="GO:0016832">
    <property type="term" value="F:aldehyde-lyase activity"/>
    <property type="evidence" value="ECO:0007669"/>
    <property type="project" value="TreeGrafter"/>
</dbReference>
<proteinExistence type="predicted"/>
<reference evidence="5" key="1">
    <citation type="submission" date="2018-05" db="EMBL/GenBank/DDBJ databases">
        <authorList>
            <person name="Lanie J.A."/>
            <person name="Ng W.-L."/>
            <person name="Kazmierczak K.M."/>
            <person name="Andrzejewski T.M."/>
            <person name="Davidsen T.M."/>
            <person name="Wayne K.J."/>
            <person name="Tettelin H."/>
            <person name="Glass J.I."/>
            <person name="Rusch D."/>
            <person name="Podicherti R."/>
            <person name="Tsui H.-C.T."/>
            <person name="Winkler M.E."/>
        </authorList>
    </citation>
    <scope>NUCLEOTIDE SEQUENCE</scope>
</reference>
<evidence type="ECO:0000313" key="5">
    <source>
        <dbReference type="EMBL" id="SVB88648.1"/>
    </source>
</evidence>
<dbReference type="Gene3D" id="3.40.225.10">
    <property type="entry name" value="Class II aldolase/adducin N-terminal domain"/>
    <property type="match status" value="1"/>
</dbReference>
<dbReference type="AlphaFoldDB" id="A0A382HMX7"/>
<dbReference type="PANTHER" id="PTHR22789:SF0">
    <property type="entry name" value="3-OXO-TETRONATE 4-PHOSPHATE DECARBOXYLASE-RELATED"/>
    <property type="match status" value="1"/>
</dbReference>
<evidence type="ECO:0000256" key="1">
    <source>
        <dbReference type="ARBA" id="ARBA00022723"/>
    </source>
</evidence>
<gene>
    <name evidence="5" type="ORF">METZ01_LOCUS241502</name>
</gene>
<evidence type="ECO:0000256" key="3">
    <source>
        <dbReference type="SAM" id="Coils"/>
    </source>
</evidence>
<sequence length="211" mass="23471">MHEDLRKLSNLSQDIGNDLNLIQGAGGNTSVKINDELWVKASGYWLSDATQKGIFVPVNYKKVIDGVYKKIDDPVSEAIILTNDTKGLRPSIETTLHAVMPQKYVVHTHSVNVIANTIAQSYLLELEERLQDLNWGIVDYAKPGLPLTQGVREVAEAGADVIILANHGIVIASNNIDELKNKINDVEKRLHRSARVTEKKFESKKAHDLIQ</sequence>
<organism evidence="5">
    <name type="scientific">marine metagenome</name>
    <dbReference type="NCBI Taxonomy" id="408172"/>
    <lineage>
        <taxon>unclassified sequences</taxon>
        <taxon>metagenomes</taxon>
        <taxon>ecological metagenomes</taxon>
    </lineage>
</organism>
<evidence type="ECO:0000256" key="2">
    <source>
        <dbReference type="ARBA" id="ARBA00023239"/>
    </source>
</evidence>
<dbReference type="GO" id="GO:0005829">
    <property type="term" value="C:cytosol"/>
    <property type="evidence" value="ECO:0007669"/>
    <property type="project" value="TreeGrafter"/>
</dbReference>
<feature type="coiled-coil region" evidence="3">
    <location>
        <begin position="169"/>
        <end position="196"/>
    </location>
</feature>
<dbReference type="GO" id="GO:0046872">
    <property type="term" value="F:metal ion binding"/>
    <property type="evidence" value="ECO:0007669"/>
    <property type="project" value="UniProtKB-KW"/>
</dbReference>
<protein>
    <recommendedName>
        <fullName evidence="4">Class II aldolase/adducin N-terminal domain-containing protein</fullName>
    </recommendedName>
</protein>
<dbReference type="InterPro" id="IPR001303">
    <property type="entry name" value="Aldolase_II/adducin_N"/>
</dbReference>
<dbReference type="PANTHER" id="PTHR22789">
    <property type="entry name" value="FUCULOSE PHOSPHATE ALDOLASE"/>
    <property type="match status" value="1"/>
</dbReference>
<accession>A0A382HMX7</accession>
<dbReference type="InterPro" id="IPR036409">
    <property type="entry name" value="Aldolase_II/adducin_N_sf"/>
</dbReference>
<dbReference type="Pfam" id="PF00596">
    <property type="entry name" value="Aldolase_II"/>
    <property type="match status" value="1"/>
</dbReference>
<dbReference type="EMBL" id="UINC01062230">
    <property type="protein sequence ID" value="SVB88648.1"/>
    <property type="molecule type" value="Genomic_DNA"/>
</dbReference>
<dbReference type="SMART" id="SM01007">
    <property type="entry name" value="Aldolase_II"/>
    <property type="match status" value="1"/>
</dbReference>
<dbReference type="GO" id="GO:0019323">
    <property type="term" value="P:pentose catabolic process"/>
    <property type="evidence" value="ECO:0007669"/>
    <property type="project" value="TreeGrafter"/>
</dbReference>
<dbReference type="InterPro" id="IPR050197">
    <property type="entry name" value="Aldolase_class_II_sugar_metab"/>
</dbReference>
<feature type="non-terminal residue" evidence="5">
    <location>
        <position position="211"/>
    </location>
</feature>
<keyword evidence="2" id="KW-0456">Lyase</keyword>
<keyword evidence="1" id="KW-0479">Metal-binding</keyword>
<dbReference type="SUPFAM" id="SSF53639">
    <property type="entry name" value="AraD/HMP-PK domain-like"/>
    <property type="match status" value="1"/>
</dbReference>
<feature type="domain" description="Class II aldolase/adducin N-terminal" evidence="4">
    <location>
        <begin position="6"/>
        <end position="194"/>
    </location>
</feature>